<comment type="similarity">
    <text evidence="2">Belongs to the bHLH protein family.</text>
</comment>
<dbReference type="OrthoDB" id="684567at2759"/>
<accession>A0A811PSI7</accession>
<feature type="compositionally biased region" description="Basic residues" evidence="7">
    <location>
        <begin position="110"/>
        <end position="120"/>
    </location>
</feature>
<feature type="region of interest" description="Disordered" evidence="7">
    <location>
        <begin position="221"/>
        <end position="264"/>
    </location>
</feature>
<evidence type="ECO:0000313" key="9">
    <source>
        <dbReference type="EMBL" id="CAD6246259.1"/>
    </source>
</evidence>
<dbReference type="GO" id="GO:0005634">
    <property type="term" value="C:nucleus"/>
    <property type="evidence" value="ECO:0007669"/>
    <property type="project" value="UniProtKB-SubCell"/>
</dbReference>
<evidence type="ECO:0000256" key="2">
    <source>
        <dbReference type="ARBA" id="ARBA00005510"/>
    </source>
</evidence>
<dbReference type="GO" id="GO:0000981">
    <property type="term" value="F:DNA-binding transcription factor activity, RNA polymerase II-specific"/>
    <property type="evidence" value="ECO:0007669"/>
    <property type="project" value="TreeGrafter"/>
</dbReference>
<dbReference type="SMART" id="SM00353">
    <property type="entry name" value="HLH"/>
    <property type="match status" value="1"/>
</dbReference>
<dbReference type="SUPFAM" id="SSF47459">
    <property type="entry name" value="HLH, helix-loop-helix DNA-binding domain"/>
    <property type="match status" value="1"/>
</dbReference>
<sequence length="376" mass="40059">MALEAVVFSEGLFGCWTMPAPAPAENVSGGGMEGMIMDLEGGTAAAYRDDVGPGACVMMQGAEGPVGSSGNAAAAAAGTDFVAHHHQHQEQVAAAAAAATKMSSPLPAAARRKRRRTRNVKNREEVDSKRMTHIAVERNRRKQMNEYLAVLRSLMPPSYVQRGDQASIIGGAINYAKELEQLLQSLEARKHARHDLHAAPAVPLAAFFTFPQYAMSAGGARSTATATTENTTLRPEGHRDGKKNSADDADASDDAAAAASGSRPSDVADIEVTMVESHANLKVLSRRRPRQVLRLVAGLQGHRLAVLHLNVTSAGSMALYSLSLKLGDDCAPYSVDDIAAAVHRIVEAIEQEEQEHFRDGSCGERAHRLIGSRVVE</sequence>
<feature type="region of interest" description="Disordered" evidence="7">
    <location>
        <begin position="99"/>
        <end position="126"/>
    </location>
</feature>
<dbReference type="GO" id="GO:0046983">
    <property type="term" value="F:protein dimerization activity"/>
    <property type="evidence" value="ECO:0007669"/>
    <property type="project" value="InterPro"/>
</dbReference>
<dbReference type="Pfam" id="PF00010">
    <property type="entry name" value="HLH"/>
    <property type="match status" value="1"/>
</dbReference>
<dbReference type="GO" id="GO:0000978">
    <property type="term" value="F:RNA polymerase II cis-regulatory region sequence-specific DNA binding"/>
    <property type="evidence" value="ECO:0007669"/>
    <property type="project" value="TreeGrafter"/>
</dbReference>
<evidence type="ECO:0000259" key="8">
    <source>
        <dbReference type="PROSITE" id="PS50888"/>
    </source>
</evidence>
<dbReference type="PROSITE" id="PS50888">
    <property type="entry name" value="BHLH"/>
    <property type="match status" value="1"/>
</dbReference>
<feature type="compositionally biased region" description="Basic and acidic residues" evidence="7">
    <location>
        <begin position="235"/>
        <end position="246"/>
    </location>
</feature>
<dbReference type="InterPro" id="IPR011598">
    <property type="entry name" value="bHLH_dom"/>
</dbReference>
<keyword evidence="6" id="KW-0539">Nucleus</keyword>
<evidence type="ECO:0000256" key="7">
    <source>
        <dbReference type="SAM" id="MobiDB-lite"/>
    </source>
</evidence>
<keyword evidence="4" id="KW-0238">DNA-binding</keyword>
<organism evidence="9 10">
    <name type="scientific">Miscanthus lutarioriparius</name>
    <dbReference type="NCBI Taxonomy" id="422564"/>
    <lineage>
        <taxon>Eukaryota</taxon>
        <taxon>Viridiplantae</taxon>
        <taxon>Streptophyta</taxon>
        <taxon>Embryophyta</taxon>
        <taxon>Tracheophyta</taxon>
        <taxon>Spermatophyta</taxon>
        <taxon>Magnoliopsida</taxon>
        <taxon>Liliopsida</taxon>
        <taxon>Poales</taxon>
        <taxon>Poaceae</taxon>
        <taxon>PACMAD clade</taxon>
        <taxon>Panicoideae</taxon>
        <taxon>Andropogonodae</taxon>
        <taxon>Andropogoneae</taxon>
        <taxon>Saccharinae</taxon>
        <taxon>Miscanthus</taxon>
    </lineage>
</organism>
<evidence type="ECO:0000256" key="1">
    <source>
        <dbReference type="ARBA" id="ARBA00004123"/>
    </source>
</evidence>
<keyword evidence="3" id="KW-0805">Transcription regulation</keyword>
<evidence type="ECO:0000256" key="5">
    <source>
        <dbReference type="ARBA" id="ARBA00023163"/>
    </source>
</evidence>
<keyword evidence="5" id="KW-0804">Transcription</keyword>
<evidence type="ECO:0000313" key="10">
    <source>
        <dbReference type="Proteomes" id="UP000604825"/>
    </source>
</evidence>
<dbReference type="EMBL" id="CAJGYO010000007">
    <property type="protein sequence ID" value="CAD6246259.1"/>
    <property type="molecule type" value="Genomic_DNA"/>
</dbReference>
<dbReference type="Proteomes" id="UP000604825">
    <property type="component" value="Unassembled WGS sequence"/>
</dbReference>
<feature type="domain" description="BHLH" evidence="8">
    <location>
        <begin position="128"/>
        <end position="179"/>
    </location>
</feature>
<protein>
    <recommendedName>
        <fullName evidence="8">BHLH domain-containing protein</fullName>
    </recommendedName>
</protein>
<reference evidence="9" key="1">
    <citation type="submission" date="2020-10" db="EMBL/GenBank/DDBJ databases">
        <authorList>
            <person name="Han B."/>
            <person name="Lu T."/>
            <person name="Zhao Q."/>
            <person name="Huang X."/>
            <person name="Zhao Y."/>
        </authorList>
    </citation>
    <scope>NUCLEOTIDE SEQUENCE</scope>
</reference>
<dbReference type="InterPro" id="IPR036638">
    <property type="entry name" value="HLH_DNA-bd_sf"/>
</dbReference>
<dbReference type="Gene3D" id="4.10.280.10">
    <property type="entry name" value="Helix-loop-helix DNA-binding domain"/>
    <property type="match status" value="1"/>
</dbReference>
<comment type="caution">
    <text evidence="9">The sequence shown here is derived from an EMBL/GenBank/DDBJ whole genome shotgun (WGS) entry which is preliminary data.</text>
</comment>
<dbReference type="AlphaFoldDB" id="A0A811PSI7"/>
<feature type="compositionally biased region" description="Low complexity" evidence="7">
    <location>
        <begin position="221"/>
        <end position="232"/>
    </location>
</feature>
<evidence type="ECO:0000256" key="4">
    <source>
        <dbReference type="ARBA" id="ARBA00023125"/>
    </source>
</evidence>
<dbReference type="CDD" id="cd11448">
    <property type="entry name" value="bHLH_AtFAMA_like"/>
    <property type="match status" value="1"/>
</dbReference>
<evidence type="ECO:0000256" key="3">
    <source>
        <dbReference type="ARBA" id="ARBA00023015"/>
    </source>
</evidence>
<dbReference type="PANTHER" id="PTHR11969">
    <property type="entry name" value="MAX DIMERIZATION, MAD"/>
    <property type="match status" value="1"/>
</dbReference>
<comment type="subcellular location">
    <subcellularLocation>
        <location evidence="1">Nucleus</location>
    </subcellularLocation>
</comment>
<keyword evidence="10" id="KW-1185">Reference proteome</keyword>
<evidence type="ECO:0000256" key="6">
    <source>
        <dbReference type="ARBA" id="ARBA00023242"/>
    </source>
</evidence>
<dbReference type="PANTHER" id="PTHR11969:SF54">
    <property type="entry name" value="MAD-LIKE PROTEIN 1"/>
    <property type="match status" value="1"/>
</dbReference>
<name>A0A811PSI7_9POAL</name>
<proteinExistence type="inferred from homology"/>
<gene>
    <name evidence="9" type="ORF">NCGR_LOCUS30529</name>
</gene>